<dbReference type="EC" id="2.6.1.48" evidence="6"/>
<dbReference type="Pfam" id="PF00202">
    <property type="entry name" value="Aminotran_3"/>
    <property type="match status" value="1"/>
</dbReference>
<reference evidence="6 7" key="1">
    <citation type="submission" date="2019-02" db="EMBL/GenBank/DDBJ databases">
        <title>Deep-cultivation of Planctomycetes and their phenomic and genomic characterization uncovers novel biology.</title>
        <authorList>
            <person name="Wiegand S."/>
            <person name="Jogler M."/>
            <person name="Boedeker C."/>
            <person name="Pinto D."/>
            <person name="Vollmers J."/>
            <person name="Rivas-Marin E."/>
            <person name="Kohn T."/>
            <person name="Peeters S.H."/>
            <person name="Heuer A."/>
            <person name="Rast P."/>
            <person name="Oberbeckmann S."/>
            <person name="Bunk B."/>
            <person name="Jeske O."/>
            <person name="Meyerdierks A."/>
            <person name="Storesund J.E."/>
            <person name="Kallscheuer N."/>
            <person name="Luecker S."/>
            <person name="Lage O.M."/>
            <person name="Pohl T."/>
            <person name="Merkel B.J."/>
            <person name="Hornburger P."/>
            <person name="Mueller R.-W."/>
            <person name="Bruemmer F."/>
            <person name="Labrenz M."/>
            <person name="Spormann A.M."/>
            <person name="Op den Camp H."/>
            <person name="Overmann J."/>
            <person name="Amann R."/>
            <person name="Jetten M.S.M."/>
            <person name="Mascher T."/>
            <person name="Medema M.H."/>
            <person name="Devos D.P."/>
            <person name="Kaster A.-K."/>
            <person name="Ovreas L."/>
            <person name="Rohde M."/>
            <person name="Galperin M.Y."/>
            <person name="Jogler C."/>
        </authorList>
    </citation>
    <scope>NUCLEOTIDE SEQUENCE [LARGE SCALE GENOMIC DNA]</scope>
    <source>
        <strain evidence="6 7">HG66A1</strain>
    </source>
</reference>
<dbReference type="InterPro" id="IPR015421">
    <property type="entry name" value="PyrdxlP-dep_Trfase_major"/>
</dbReference>
<dbReference type="Proteomes" id="UP000320421">
    <property type="component" value="Chromosome"/>
</dbReference>
<comment type="cofactor">
    <cofactor evidence="1">
        <name>pyridoxal 5'-phosphate</name>
        <dbReference type="ChEBI" id="CHEBI:597326"/>
    </cofactor>
</comment>
<dbReference type="PANTHER" id="PTHR11986:SF79">
    <property type="entry name" value="ACETYLORNITHINE AMINOTRANSFERASE, MITOCHONDRIAL"/>
    <property type="match status" value="1"/>
</dbReference>
<keyword evidence="3 6" id="KW-0808">Transferase</keyword>
<keyword evidence="7" id="KW-1185">Reference proteome</keyword>
<protein>
    <submittedName>
        <fullName evidence="6">5-aminovalerate aminotransferase DavT</fullName>
        <ecNumber evidence="6">2.6.1.48</ecNumber>
    </submittedName>
</protein>
<keyword evidence="4 5" id="KW-0663">Pyridoxal phosphate</keyword>
<dbReference type="InterPro" id="IPR015424">
    <property type="entry name" value="PyrdxlP-dep_Trfase"/>
</dbReference>
<dbReference type="InterPro" id="IPR050103">
    <property type="entry name" value="Class-III_PLP-dep_AT"/>
</dbReference>
<evidence type="ECO:0000313" key="7">
    <source>
        <dbReference type="Proteomes" id="UP000320421"/>
    </source>
</evidence>
<dbReference type="GO" id="GO:0030170">
    <property type="term" value="F:pyridoxal phosphate binding"/>
    <property type="evidence" value="ECO:0007669"/>
    <property type="project" value="InterPro"/>
</dbReference>
<dbReference type="RefSeq" id="WP_145181136.1">
    <property type="nucleotide sequence ID" value="NZ_CP036266.1"/>
</dbReference>
<evidence type="ECO:0000256" key="1">
    <source>
        <dbReference type="ARBA" id="ARBA00001933"/>
    </source>
</evidence>
<dbReference type="PANTHER" id="PTHR11986">
    <property type="entry name" value="AMINOTRANSFERASE CLASS III"/>
    <property type="match status" value="1"/>
</dbReference>
<evidence type="ECO:0000256" key="2">
    <source>
        <dbReference type="ARBA" id="ARBA00022576"/>
    </source>
</evidence>
<gene>
    <name evidence="6" type="primary">davT</name>
    <name evidence="6" type="ORF">HG66A1_10370</name>
</gene>
<dbReference type="Gene3D" id="3.40.640.10">
    <property type="entry name" value="Type I PLP-dependent aspartate aminotransferase-like (Major domain)"/>
    <property type="match status" value="1"/>
</dbReference>
<dbReference type="GO" id="GO:0042802">
    <property type="term" value="F:identical protein binding"/>
    <property type="evidence" value="ECO:0007669"/>
    <property type="project" value="TreeGrafter"/>
</dbReference>
<accession>A0A517PIR8</accession>
<comment type="similarity">
    <text evidence="5">Belongs to the class-III pyridoxal-phosphate-dependent aminotransferase family.</text>
</comment>
<dbReference type="GO" id="GO:0047589">
    <property type="term" value="F:5-aminovalerate transaminase activity"/>
    <property type="evidence" value="ECO:0007669"/>
    <property type="project" value="UniProtKB-EC"/>
</dbReference>
<keyword evidence="2 6" id="KW-0032">Aminotransferase</keyword>
<dbReference type="OrthoDB" id="9816013at2"/>
<dbReference type="InterPro" id="IPR005814">
    <property type="entry name" value="Aminotrans_3"/>
</dbReference>
<evidence type="ECO:0000256" key="4">
    <source>
        <dbReference type="ARBA" id="ARBA00022898"/>
    </source>
</evidence>
<proteinExistence type="inferred from homology"/>
<dbReference type="EMBL" id="CP036266">
    <property type="protein sequence ID" value="QDT19273.1"/>
    <property type="molecule type" value="Genomic_DNA"/>
</dbReference>
<evidence type="ECO:0000313" key="6">
    <source>
        <dbReference type="EMBL" id="QDT19273.1"/>
    </source>
</evidence>
<dbReference type="AlphaFoldDB" id="A0A517PIR8"/>
<dbReference type="SUPFAM" id="SSF53383">
    <property type="entry name" value="PLP-dependent transferases"/>
    <property type="match status" value="1"/>
</dbReference>
<organism evidence="6 7">
    <name type="scientific">Gimesia chilikensis</name>
    <dbReference type="NCBI Taxonomy" id="2605989"/>
    <lineage>
        <taxon>Bacteria</taxon>
        <taxon>Pseudomonadati</taxon>
        <taxon>Planctomycetota</taxon>
        <taxon>Planctomycetia</taxon>
        <taxon>Planctomycetales</taxon>
        <taxon>Planctomycetaceae</taxon>
        <taxon>Gimesia</taxon>
    </lineage>
</organism>
<dbReference type="Gene3D" id="3.90.1150.10">
    <property type="entry name" value="Aspartate Aminotransferase, domain 1"/>
    <property type="match status" value="1"/>
</dbReference>
<evidence type="ECO:0000256" key="5">
    <source>
        <dbReference type="RuleBase" id="RU003560"/>
    </source>
</evidence>
<evidence type="ECO:0000256" key="3">
    <source>
        <dbReference type="ARBA" id="ARBA00022679"/>
    </source>
</evidence>
<dbReference type="InterPro" id="IPR015422">
    <property type="entry name" value="PyrdxlP-dep_Trfase_small"/>
</dbReference>
<name>A0A517PIR8_9PLAN</name>
<sequence>MTTAIHFDNENQSNAVRDELFQTEPLALRTFTPSQAVLAKSAGCYHWTPEGRRLYDFTSGVLVANLGHNPRSWMKRFSEYMGWKPEHVTGEGEGEYFEAVTLTAYNAVTPIETEASKRLIANIQSFTGGNRCDKVMWAASGSEAVQKALWACLHRDPARDIILATRYGFHGKKGLAGAVTGSETDADRDPRVKFISFPRTECDDMSKKDDVLDTAAYQKELEDMWTEYGSRINCLITEPYLGGGGSYHPQVAYHKVLQDFCRAHDIMLIFDEVQANFGRTGCMYAFEKYQVEPDFVVLGKGLGNGVPVAAAVGRSDVIASLKYGEASDTWSANPLSSASVLATLDEFESTDVMENTQKLSALYTEGLLSLKETGVIAKVRGEGMVFGIECAELGGKTSQEVAIDLVKTCYLGEEGGDGIHLLGALAGNVLRVSPPMTMTEAEAKASIALLKRLCEQLAAQLQEAPASA</sequence>